<dbReference type="EMBL" id="CATZAR010000005">
    <property type="protein sequence ID" value="CAJ0793387.1"/>
    <property type="molecule type" value="Genomic_DNA"/>
</dbReference>
<organism evidence="1 3">
    <name type="scientific">Ralstonia thomasii</name>
    <dbReference type="NCBI Taxonomy" id="3058596"/>
    <lineage>
        <taxon>Bacteria</taxon>
        <taxon>Pseudomonadati</taxon>
        <taxon>Pseudomonadota</taxon>
        <taxon>Betaproteobacteria</taxon>
        <taxon>Burkholderiales</taxon>
        <taxon>Burkholderiaceae</taxon>
        <taxon>Ralstonia</taxon>
    </lineage>
</organism>
<accession>A0AAD2BP45</accession>
<name>A0AAD2BP45_9RALS</name>
<sequence>MSAGSMTQAWSASTHEQSRTATPWRQLSIVYPEQVHSRNCVVAEQDARKSAEERLKKKIEAQQVATTAELSKTVLLTFMGQRYIPSDVMARQIDDQFSVEIGVRNSGPKAIKGIKVQLVFKNTFGEAISKMHLNIEQAIPPGGEYVWKGSRKINEFIDEDRHLMHLKDGQFSAEMQPTMVVYADGSTIGNPDAT</sequence>
<dbReference type="AlphaFoldDB" id="A0AAD2BP45"/>
<dbReference type="Proteomes" id="UP001189756">
    <property type="component" value="Unassembled WGS sequence"/>
</dbReference>
<protein>
    <submittedName>
        <fullName evidence="1">Uncharacterized protein</fullName>
    </submittedName>
</protein>
<proteinExistence type="predicted"/>
<gene>
    <name evidence="2" type="ORF">LMG18095_02455</name>
    <name evidence="1" type="ORF">R77560_01974</name>
</gene>
<dbReference type="Proteomes" id="UP001189773">
    <property type="component" value="Unassembled WGS sequence"/>
</dbReference>
<dbReference type="EMBL" id="CATZAZ010000003">
    <property type="protein sequence ID" value="CAJ0790196.1"/>
    <property type="molecule type" value="Genomic_DNA"/>
</dbReference>
<evidence type="ECO:0000313" key="3">
    <source>
        <dbReference type="Proteomes" id="UP001189756"/>
    </source>
</evidence>
<reference evidence="1 4" key="1">
    <citation type="submission" date="2023-07" db="EMBL/GenBank/DDBJ databases">
        <authorList>
            <person name="Peeters C."/>
        </authorList>
    </citation>
    <scope>NUCLEOTIDE SEQUENCE</scope>
    <source>
        <strain evidence="2 4">LMG 18095</strain>
        <strain evidence="1">R-77560</strain>
    </source>
</reference>
<evidence type="ECO:0000313" key="4">
    <source>
        <dbReference type="Proteomes" id="UP001189773"/>
    </source>
</evidence>
<comment type="caution">
    <text evidence="1">The sequence shown here is derived from an EMBL/GenBank/DDBJ whole genome shotgun (WGS) entry which is preliminary data.</text>
</comment>
<evidence type="ECO:0000313" key="1">
    <source>
        <dbReference type="EMBL" id="CAJ0790196.1"/>
    </source>
</evidence>
<keyword evidence="4" id="KW-1185">Reference proteome</keyword>
<evidence type="ECO:0000313" key="2">
    <source>
        <dbReference type="EMBL" id="CAJ0793387.1"/>
    </source>
</evidence>